<dbReference type="SUPFAM" id="SSF48576">
    <property type="entry name" value="Terpenoid synthases"/>
    <property type="match status" value="1"/>
</dbReference>
<dbReference type="SFLD" id="SFLDS00005">
    <property type="entry name" value="Isoprenoid_Synthase_Type_I"/>
    <property type="match status" value="1"/>
</dbReference>
<dbReference type="CDD" id="cd00685">
    <property type="entry name" value="Trans_IPPS_HT"/>
    <property type="match status" value="1"/>
</dbReference>
<keyword evidence="4" id="KW-0479">Metal-binding</keyword>
<dbReference type="Gene3D" id="1.10.600.10">
    <property type="entry name" value="Farnesyl Diphosphate Synthase"/>
    <property type="match status" value="1"/>
</dbReference>
<dbReference type="SFLD" id="SFLDG01017">
    <property type="entry name" value="Polyprenyl_Transferase_Like"/>
    <property type="match status" value="1"/>
</dbReference>
<dbReference type="GO" id="GO:0008299">
    <property type="term" value="P:isoprenoid biosynthetic process"/>
    <property type="evidence" value="ECO:0007669"/>
    <property type="project" value="InterPro"/>
</dbReference>
<dbReference type="PANTHER" id="PTHR12001">
    <property type="entry name" value="GERANYLGERANYL PYROPHOSPHATE SYNTHASE"/>
    <property type="match status" value="1"/>
</dbReference>
<dbReference type="InterPro" id="IPR000092">
    <property type="entry name" value="Polyprenyl_synt"/>
</dbReference>
<dbReference type="InterPro" id="IPR008949">
    <property type="entry name" value="Isoprenoid_synthase_dom_sf"/>
</dbReference>
<comment type="cofactor">
    <cofactor evidence="1">
        <name>Mg(2+)</name>
        <dbReference type="ChEBI" id="CHEBI:18420"/>
    </cofactor>
</comment>
<dbReference type="EC" id="2.5.1.-" evidence="7"/>
<dbReference type="GO" id="GO:0046872">
    <property type="term" value="F:metal ion binding"/>
    <property type="evidence" value="ECO:0007669"/>
    <property type="project" value="UniProtKB-KW"/>
</dbReference>
<organism evidence="7">
    <name type="scientific">Candidatus Methanophagaceae archaeon ANME-1 ERB6</name>
    <dbReference type="NCBI Taxonomy" id="2759912"/>
    <lineage>
        <taxon>Archaea</taxon>
        <taxon>Methanobacteriati</taxon>
        <taxon>Methanobacteriota</taxon>
        <taxon>Stenosarchaea group</taxon>
        <taxon>Methanomicrobia</taxon>
        <taxon>Candidatus Methanophagales</taxon>
        <taxon>Candidatus Methanophagaceae</taxon>
    </lineage>
</organism>
<keyword evidence="3 6" id="KW-0808">Transferase</keyword>
<evidence type="ECO:0000256" key="1">
    <source>
        <dbReference type="ARBA" id="ARBA00001946"/>
    </source>
</evidence>
<dbReference type="InterPro" id="IPR033749">
    <property type="entry name" value="Polyprenyl_synt_CS"/>
</dbReference>
<dbReference type="Pfam" id="PF00348">
    <property type="entry name" value="polyprenyl_synt"/>
    <property type="match status" value="1"/>
</dbReference>
<name>A0A7G9Z1F8_9EURY</name>
<gene>
    <name evidence="7" type="primary">idsA</name>
    <name evidence="7" type="ORF">GHMFPJCE_00019</name>
</gene>
<dbReference type="GO" id="GO:0004659">
    <property type="term" value="F:prenyltransferase activity"/>
    <property type="evidence" value="ECO:0007669"/>
    <property type="project" value="InterPro"/>
</dbReference>
<evidence type="ECO:0000256" key="5">
    <source>
        <dbReference type="ARBA" id="ARBA00022842"/>
    </source>
</evidence>
<evidence type="ECO:0000256" key="6">
    <source>
        <dbReference type="RuleBase" id="RU004466"/>
    </source>
</evidence>
<reference evidence="7" key="1">
    <citation type="submission" date="2020-06" db="EMBL/GenBank/DDBJ databases">
        <title>Unique genomic features of the anaerobic methanotrophic archaea.</title>
        <authorList>
            <person name="Chadwick G.L."/>
            <person name="Skennerton C.T."/>
            <person name="Laso-Perez R."/>
            <person name="Leu A.O."/>
            <person name="Speth D.R."/>
            <person name="Yu H."/>
            <person name="Morgan-Lang C."/>
            <person name="Hatzenpichler R."/>
            <person name="Goudeau D."/>
            <person name="Malmstrom R."/>
            <person name="Brazelton W.J."/>
            <person name="Woyke T."/>
            <person name="Hallam S.J."/>
            <person name="Tyson G.W."/>
            <person name="Wegener G."/>
            <person name="Boetius A."/>
            <person name="Orphan V."/>
        </authorList>
    </citation>
    <scope>NUCLEOTIDE SEQUENCE</scope>
</reference>
<evidence type="ECO:0000256" key="4">
    <source>
        <dbReference type="ARBA" id="ARBA00022723"/>
    </source>
</evidence>
<dbReference type="PANTHER" id="PTHR12001:SF85">
    <property type="entry name" value="SHORT CHAIN ISOPRENYL DIPHOSPHATE SYNTHASE"/>
    <property type="match status" value="1"/>
</dbReference>
<keyword evidence="5" id="KW-0460">Magnesium</keyword>
<evidence type="ECO:0000313" key="7">
    <source>
        <dbReference type="EMBL" id="QNO54092.1"/>
    </source>
</evidence>
<evidence type="ECO:0000256" key="2">
    <source>
        <dbReference type="ARBA" id="ARBA00006706"/>
    </source>
</evidence>
<proteinExistence type="inferred from homology"/>
<dbReference type="AlphaFoldDB" id="A0A7G9Z1F8"/>
<comment type="similarity">
    <text evidence="2 6">Belongs to the FPP/GGPP synthase family.</text>
</comment>
<protein>
    <submittedName>
        <fullName evidence="7">Short chain isoprenyl diphosphate synthase</fullName>
        <ecNumber evidence="7">2.5.1.-</ecNumber>
    </submittedName>
</protein>
<dbReference type="PROSITE" id="PS00444">
    <property type="entry name" value="POLYPRENYL_SYNTHASE_2"/>
    <property type="match status" value="1"/>
</dbReference>
<accession>A0A7G9Z1F8</accession>
<sequence>MKEGKFQEEVQYFNCKLSEIIEQKMQGYSNKILYDALSYIRDTGGKRLRPIICLLSAEAAGGSRDKALFAAVGIELLHNASLVHDDIIDESSIRRKNPSNPARYGEKKAIVMGDLLFGFACEMLARCGVPEVVGLVSSAISDIAMGQYLEFMLRLRDLQEVTEQAYLEVATLKTASTFMASTEAGAILGGGSEAEIENLRNYGKNLGIAFQIQDDVLDICGDSAKTGKPVGLDIKNAERTVLVIHALKHSNPSEREYLLKVLSKKGDAGSSDIDKVREIFINSSSINYAIWLSNELIRDAKSCIEGLEDSEAKEKLKFIADFAADRIENHALAAFLPER</sequence>
<dbReference type="EMBL" id="MT631561">
    <property type="protein sequence ID" value="QNO54092.1"/>
    <property type="molecule type" value="Genomic_DNA"/>
</dbReference>
<evidence type="ECO:0000256" key="3">
    <source>
        <dbReference type="ARBA" id="ARBA00022679"/>
    </source>
</evidence>